<keyword evidence="7" id="KW-0326">Glycosidase</keyword>
<protein>
    <submittedName>
        <fullName evidence="7">GH92 family glycosyl hydrolase</fullName>
        <ecNumber evidence="7">3.2.1.-</ecNumber>
    </submittedName>
</protein>
<evidence type="ECO:0000259" key="6">
    <source>
        <dbReference type="Pfam" id="PF17678"/>
    </source>
</evidence>
<dbReference type="PANTHER" id="PTHR12143:SF43">
    <property type="entry name" value="PUTATIVE-RELATED"/>
    <property type="match status" value="1"/>
</dbReference>
<keyword evidence="8" id="KW-1185">Reference proteome</keyword>
<dbReference type="PANTHER" id="PTHR12143">
    <property type="entry name" value="PEPTIDE N-GLYCANASE PNGASE -RELATED"/>
    <property type="match status" value="1"/>
</dbReference>
<name>A0ABZ0TEQ0_9SPHI</name>
<dbReference type="NCBIfam" id="TIGR01180">
    <property type="entry name" value="aman2_put"/>
    <property type="match status" value="1"/>
</dbReference>
<dbReference type="InterPro" id="IPR005887">
    <property type="entry name" value="GH92_a_mannosidase_put"/>
</dbReference>
<dbReference type="Pfam" id="PF07971">
    <property type="entry name" value="Glyco_hydro_92"/>
    <property type="match status" value="1"/>
</dbReference>
<evidence type="ECO:0000256" key="3">
    <source>
        <dbReference type="ARBA" id="ARBA00022837"/>
    </source>
</evidence>
<comment type="cofactor">
    <cofactor evidence="1">
        <name>Ca(2+)</name>
        <dbReference type="ChEBI" id="CHEBI:29108"/>
    </cofactor>
</comment>
<comment type="subunit">
    <text evidence="2">Monomer.</text>
</comment>
<proteinExistence type="predicted"/>
<dbReference type="Gene3D" id="3.30.2080.10">
    <property type="entry name" value="GH92 mannosidase domain"/>
    <property type="match status" value="1"/>
</dbReference>
<feature type="chain" id="PRO_5046488383" evidence="4">
    <location>
        <begin position="24"/>
        <end position="755"/>
    </location>
</feature>
<keyword evidence="3" id="KW-0106">Calcium</keyword>
<reference evidence="7 8" key="1">
    <citation type="submission" date="2023-11" db="EMBL/GenBank/DDBJ databases">
        <title>Analysis of the Genomes of Mucilaginibacter gossypii cycad 4 and M. sabulilitoris SNA2: microbes with the potential for plant growth promotion.</title>
        <authorList>
            <person name="Hirsch A.M."/>
            <person name="Humm E."/>
            <person name="Rubbi M."/>
            <person name="Del Vecchio G."/>
            <person name="Ha S.M."/>
            <person name="Pellegrini M."/>
            <person name="Gunsalus R.P."/>
        </authorList>
    </citation>
    <scope>NUCLEOTIDE SEQUENCE [LARGE SCALE GENOMIC DNA]</scope>
    <source>
        <strain evidence="7 8">SNA2</strain>
    </source>
</reference>
<dbReference type="InterPro" id="IPR008928">
    <property type="entry name" value="6-hairpin_glycosidase_sf"/>
</dbReference>
<sequence length="755" mass="84272">MIKAKSLSALICLIGTFTITAVAVPQLRKTAAKEPVDYVNPYIGNISHMLVPTYPTTHLPNSMMRVFPVRNDYTSDQLGGLPLIVTHHRSRSSFNFYPYLGDESGISSKLNLSYDQEKVTPYRYQVYLDELNVSVDFAPSHQSAVYQISFDKKGAPYLVFNCKRGQIKASGKVISGHQDLDKKTAVYIYAVTDVAPAKAGVPGSSGVSWNAEPTASIALLYPNGTKKIGIRYGVSFISVDQARKNMEREIKNYDVNAIALTGRDIWNKALGKIAVSGASDKETSVFYTSLYRTCERPVCISEDGQYFSASDGKVHHDEGHPFFTDDWLWDTYRAAHPLRILINKATENDILRSYLLMAQQTGENWMPTFPGVDGDDRGMNCNHGVAIMADAWNKGLRGFDLAKAYEVCKGAIEDKSLLPWSHAVPAGELDDFYKKNGYFPALKPGEKETVANVNSWEKRQPIAVTLGTSFDEWCLSQIALGLGKTKDADHYLRASYNYRHVFNPQTGFFHPKDKDGNFIEPLDYRTSGGPGAREYYDENNGYIYRWDVQHNIGDLVSLVGGNQKFVDALEDMFNEPYPMSRWSFYNILPDHTGNVGMFSMANEPSFHIPYLYNYAGAPWRTQKRIRSLLDEWYRNDLMGVPGDEDGGGMTAFVVFSQMGFYPVTPGSPTYNIGSPCFPYVKINLGNGRFFEIKAPNASFNNKYIQSARLNGKPWDKPWFSHSDIANGGTLELVMGPVANKTWGTSAPPPSAAPMP</sequence>
<dbReference type="Pfam" id="PF17678">
    <property type="entry name" value="Glyco_hydro_92N"/>
    <property type="match status" value="1"/>
</dbReference>
<dbReference type="GO" id="GO:0016798">
    <property type="term" value="F:hydrolase activity, acting on glycosyl bonds"/>
    <property type="evidence" value="ECO:0007669"/>
    <property type="project" value="UniProtKB-KW"/>
</dbReference>
<dbReference type="Gene3D" id="2.70.98.10">
    <property type="match status" value="1"/>
</dbReference>
<dbReference type="InterPro" id="IPR050883">
    <property type="entry name" value="PNGase"/>
</dbReference>
<organism evidence="7 8">
    <name type="scientific">Mucilaginibacter sabulilitoris</name>
    <dbReference type="NCBI Taxonomy" id="1173583"/>
    <lineage>
        <taxon>Bacteria</taxon>
        <taxon>Pseudomonadati</taxon>
        <taxon>Bacteroidota</taxon>
        <taxon>Sphingobacteriia</taxon>
        <taxon>Sphingobacteriales</taxon>
        <taxon>Sphingobacteriaceae</taxon>
        <taxon>Mucilaginibacter</taxon>
    </lineage>
</organism>
<dbReference type="Proteomes" id="UP001324380">
    <property type="component" value="Chromosome"/>
</dbReference>
<evidence type="ECO:0000256" key="1">
    <source>
        <dbReference type="ARBA" id="ARBA00001913"/>
    </source>
</evidence>
<dbReference type="Gene3D" id="1.20.1050.60">
    <property type="entry name" value="alpha-1,2-mannosidase"/>
    <property type="match status" value="1"/>
</dbReference>
<dbReference type="EMBL" id="CP139558">
    <property type="protein sequence ID" value="WPU91667.1"/>
    <property type="molecule type" value="Genomic_DNA"/>
</dbReference>
<accession>A0ABZ0TEQ0</accession>
<feature type="domain" description="Glycosyl hydrolase family 92 N-terminal" evidence="6">
    <location>
        <begin position="38"/>
        <end position="235"/>
    </location>
</feature>
<dbReference type="SUPFAM" id="SSF48208">
    <property type="entry name" value="Six-hairpin glycosidases"/>
    <property type="match status" value="1"/>
</dbReference>
<dbReference type="EC" id="3.2.1.-" evidence="7"/>
<feature type="domain" description="Glycosyl hydrolase family 92" evidence="5">
    <location>
        <begin position="241"/>
        <end position="736"/>
    </location>
</feature>
<dbReference type="InterPro" id="IPR041371">
    <property type="entry name" value="GH92_N"/>
</dbReference>
<keyword evidence="7" id="KW-0378">Hydrolase</keyword>
<feature type="signal peptide" evidence="4">
    <location>
        <begin position="1"/>
        <end position="23"/>
    </location>
</feature>
<dbReference type="RefSeq" id="WP_321560833.1">
    <property type="nucleotide sequence ID" value="NZ_CP139558.1"/>
</dbReference>
<dbReference type="InterPro" id="IPR014718">
    <property type="entry name" value="GH-type_carb-bd"/>
</dbReference>
<evidence type="ECO:0000256" key="2">
    <source>
        <dbReference type="ARBA" id="ARBA00011245"/>
    </source>
</evidence>
<dbReference type="Gene3D" id="1.20.1610.10">
    <property type="entry name" value="alpha-1,2-mannosidases domains"/>
    <property type="match status" value="1"/>
</dbReference>
<evidence type="ECO:0000313" key="7">
    <source>
        <dbReference type="EMBL" id="WPU91667.1"/>
    </source>
</evidence>
<dbReference type="InterPro" id="IPR012939">
    <property type="entry name" value="Glyco_hydro_92"/>
</dbReference>
<evidence type="ECO:0000259" key="5">
    <source>
        <dbReference type="Pfam" id="PF07971"/>
    </source>
</evidence>
<evidence type="ECO:0000313" key="8">
    <source>
        <dbReference type="Proteomes" id="UP001324380"/>
    </source>
</evidence>
<evidence type="ECO:0000256" key="4">
    <source>
        <dbReference type="SAM" id="SignalP"/>
    </source>
</evidence>
<keyword evidence="4" id="KW-0732">Signal</keyword>
<gene>
    <name evidence="7" type="ORF">SNE25_20320</name>
</gene>